<proteinExistence type="predicted"/>
<evidence type="ECO:0000313" key="2">
    <source>
        <dbReference type="EMBL" id="PZA22890.1"/>
    </source>
</evidence>
<dbReference type="Proteomes" id="UP000247602">
    <property type="component" value="Unassembled WGS sequence"/>
</dbReference>
<dbReference type="InterPro" id="IPR011004">
    <property type="entry name" value="Trimer_LpxA-like_sf"/>
</dbReference>
<dbReference type="Gene3D" id="2.160.10.10">
    <property type="entry name" value="Hexapeptide repeat proteins"/>
    <property type="match status" value="1"/>
</dbReference>
<dbReference type="InterPro" id="IPR001451">
    <property type="entry name" value="Hexapep"/>
</dbReference>
<name>A0A323VFF7_9ACTN</name>
<dbReference type="EMBL" id="QKNV01000017">
    <property type="protein sequence ID" value="PZA22890.1"/>
    <property type="molecule type" value="Genomic_DNA"/>
</dbReference>
<evidence type="ECO:0000313" key="3">
    <source>
        <dbReference type="Proteomes" id="UP000247602"/>
    </source>
</evidence>
<protein>
    <submittedName>
        <fullName evidence="2">Acyltransferase</fullName>
    </submittedName>
</protein>
<evidence type="ECO:0000256" key="1">
    <source>
        <dbReference type="SAM" id="MobiDB-lite"/>
    </source>
</evidence>
<organism evidence="2 3">
    <name type="scientific">Modestobacter versicolor</name>
    <dbReference type="NCBI Taxonomy" id="429133"/>
    <lineage>
        <taxon>Bacteria</taxon>
        <taxon>Bacillati</taxon>
        <taxon>Actinomycetota</taxon>
        <taxon>Actinomycetes</taxon>
        <taxon>Geodermatophilales</taxon>
        <taxon>Geodermatophilaceae</taxon>
        <taxon>Modestobacter</taxon>
    </lineage>
</organism>
<sequence length="224" mass="23414">MRRPPRRLRRHRARRRRPGAPRGLRRPDVDPRRAAPGGRARPAQRRRPAGGRAQPGCRVVAGTVRGALASSLAGSPVWTPKTRARLLRLLGVRVRGGARVYPWIRFTGGVDHLELGRGCFLNVNVTIGANAAVVLGERVHLGPGVSLLPTTHELGGPDQRAGAVTSAPITIGDGAWLGAGVTVLGGVTVGAGCVVAAGAVVSEDTEPDAVYGGLPARLIRRLPG</sequence>
<dbReference type="SUPFAM" id="SSF51161">
    <property type="entry name" value="Trimeric LpxA-like enzymes"/>
    <property type="match status" value="1"/>
</dbReference>
<keyword evidence="2" id="KW-0808">Transferase</keyword>
<feature type="compositionally biased region" description="Basic residues" evidence="1">
    <location>
        <begin position="1"/>
        <end position="19"/>
    </location>
</feature>
<keyword evidence="3" id="KW-1185">Reference proteome</keyword>
<comment type="caution">
    <text evidence="2">The sequence shown here is derived from an EMBL/GenBank/DDBJ whole genome shotgun (WGS) entry which is preliminary data.</text>
</comment>
<reference evidence="2 3" key="1">
    <citation type="submission" date="2018-06" db="EMBL/GenBank/DDBJ databases">
        <title>Draft genome sequence of Modestobacter versicolor CP153-2.</title>
        <authorList>
            <person name="Gundlapally S.R."/>
        </authorList>
    </citation>
    <scope>NUCLEOTIDE SEQUENCE [LARGE SCALE GENOMIC DNA]</scope>
    <source>
        <strain evidence="2 3">CP153-2</strain>
    </source>
</reference>
<dbReference type="PANTHER" id="PTHR23416">
    <property type="entry name" value="SIALIC ACID SYNTHASE-RELATED"/>
    <property type="match status" value="1"/>
</dbReference>
<accession>A0A323VFF7</accession>
<dbReference type="GO" id="GO:0016746">
    <property type="term" value="F:acyltransferase activity"/>
    <property type="evidence" value="ECO:0007669"/>
    <property type="project" value="UniProtKB-KW"/>
</dbReference>
<dbReference type="InterPro" id="IPR051159">
    <property type="entry name" value="Hexapeptide_acetyltransf"/>
</dbReference>
<dbReference type="OrthoDB" id="2643438at2"/>
<keyword evidence="2" id="KW-0012">Acyltransferase</keyword>
<feature type="region of interest" description="Disordered" evidence="1">
    <location>
        <begin position="1"/>
        <end position="56"/>
    </location>
</feature>
<gene>
    <name evidence="2" type="ORF">DMO24_02825</name>
</gene>
<dbReference type="AlphaFoldDB" id="A0A323VFF7"/>
<dbReference type="Pfam" id="PF00132">
    <property type="entry name" value="Hexapep"/>
    <property type="match status" value="1"/>
</dbReference>